<accession>A0A0B1ZEW1</accession>
<reference evidence="2 3" key="1">
    <citation type="submission" date="2014-10" db="EMBL/GenBank/DDBJ databases">
        <title>Genome sequence of Novosphingobium malaysiense MUSC 273(T).</title>
        <authorList>
            <person name="Lee L.-H."/>
        </authorList>
    </citation>
    <scope>NUCLEOTIDE SEQUENCE [LARGE SCALE GENOMIC DNA]</scope>
    <source>
        <strain evidence="2 3">MUSC 273</strain>
    </source>
</reference>
<gene>
    <name evidence="2" type="ORF">LK12_22690</name>
</gene>
<evidence type="ECO:0000313" key="3">
    <source>
        <dbReference type="Proteomes" id="UP000031057"/>
    </source>
</evidence>
<evidence type="ECO:0000313" key="2">
    <source>
        <dbReference type="EMBL" id="KHK89030.1"/>
    </source>
</evidence>
<sequence length="388" mass="41251">MRLPPVLRGGFRPFFLGGAAWAVIALALWLATLFGIMTLPSAFDPLAWHRHEMLFGYLGAVIAGFLLTAVPNWTGRLPIAGGRLAALAGLWLAARLGMLFSAEVGGLTACALDVGFLAVLTFMIGREILAAKNRNVPILVAMSLFTLADALDQIEALGGVVLGGLGWRMGFAIVLLLIALIGGRIIPSFTRNWLSKQGVKAGLPTQPGRFDYFTIGITALALVGWAFASQSPLSGGLLVIAGTLQFVRLARWSGLKAFREPLVLILHVSFLWLPLGLMLTGSSLFLPYIPFSASLHLLSAGAMASMTLAVMTRATLGHTGHALRANRSTQAIFVLMTLGALARFAAPMMPFDYMLGLLVAGVLWAGAFLLFVIAYASKLIGPRPDGKP</sequence>
<comment type="caution">
    <text evidence="2">The sequence shown here is derived from an EMBL/GenBank/DDBJ whole genome shotgun (WGS) entry which is preliminary data.</text>
</comment>
<feature type="transmembrane region" description="Helical" evidence="1">
    <location>
        <begin position="104"/>
        <end position="124"/>
    </location>
</feature>
<feature type="transmembrane region" description="Helical" evidence="1">
    <location>
        <begin position="166"/>
        <end position="189"/>
    </location>
</feature>
<dbReference type="Proteomes" id="UP000031057">
    <property type="component" value="Unassembled WGS sequence"/>
</dbReference>
<dbReference type="AlphaFoldDB" id="A0A0B1ZEW1"/>
<feature type="transmembrane region" description="Helical" evidence="1">
    <location>
        <begin position="12"/>
        <end position="34"/>
    </location>
</feature>
<keyword evidence="1" id="KW-0812">Transmembrane</keyword>
<protein>
    <recommendedName>
        <fullName evidence="4">Short-chain dehydrogenase</fullName>
    </recommendedName>
</protein>
<dbReference type="EMBL" id="JTDI01000010">
    <property type="protein sequence ID" value="KHK89030.1"/>
    <property type="molecule type" value="Genomic_DNA"/>
</dbReference>
<feature type="transmembrane region" description="Helical" evidence="1">
    <location>
        <begin position="288"/>
        <end position="310"/>
    </location>
</feature>
<evidence type="ECO:0000256" key="1">
    <source>
        <dbReference type="SAM" id="Phobius"/>
    </source>
</evidence>
<feature type="transmembrane region" description="Helical" evidence="1">
    <location>
        <begin position="262"/>
        <end position="282"/>
    </location>
</feature>
<proteinExistence type="predicted"/>
<feature type="transmembrane region" description="Helical" evidence="1">
    <location>
        <begin position="331"/>
        <end position="349"/>
    </location>
</feature>
<feature type="transmembrane region" description="Helical" evidence="1">
    <location>
        <begin position="355"/>
        <end position="377"/>
    </location>
</feature>
<dbReference type="Pfam" id="PF05940">
    <property type="entry name" value="NnrS"/>
    <property type="match status" value="1"/>
</dbReference>
<keyword evidence="1" id="KW-0472">Membrane</keyword>
<feature type="transmembrane region" description="Helical" evidence="1">
    <location>
        <begin position="54"/>
        <end position="73"/>
    </location>
</feature>
<keyword evidence="3" id="KW-1185">Reference proteome</keyword>
<feature type="transmembrane region" description="Helical" evidence="1">
    <location>
        <begin position="80"/>
        <end position="98"/>
    </location>
</feature>
<name>A0A0B1ZEW1_9SPHN</name>
<organism evidence="2 3">
    <name type="scientific">Novosphingobium malaysiense</name>
    <dbReference type="NCBI Taxonomy" id="1348853"/>
    <lineage>
        <taxon>Bacteria</taxon>
        <taxon>Pseudomonadati</taxon>
        <taxon>Pseudomonadota</taxon>
        <taxon>Alphaproteobacteria</taxon>
        <taxon>Sphingomonadales</taxon>
        <taxon>Sphingomonadaceae</taxon>
        <taxon>Novosphingobium</taxon>
    </lineage>
</organism>
<evidence type="ECO:0008006" key="4">
    <source>
        <dbReference type="Google" id="ProtNLM"/>
    </source>
</evidence>
<dbReference type="STRING" id="1348853.LK12_22690"/>
<dbReference type="InterPro" id="IPR010266">
    <property type="entry name" value="NnrS"/>
</dbReference>
<keyword evidence="1" id="KW-1133">Transmembrane helix</keyword>